<gene>
    <name evidence="1" type="ORF">GC101_13850</name>
</gene>
<organism evidence="1 2">
    <name type="scientific">Paenibacillus phytohabitans</name>
    <dbReference type="NCBI Taxonomy" id="2654978"/>
    <lineage>
        <taxon>Bacteria</taxon>
        <taxon>Bacillati</taxon>
        <taxon>Bacillota</taxon>
        <taxon>Bacilli</taxon>
        <taxon>Bacillales</taxon>
        <taxon>Paenibacillaceae</taxon>
        <taxon>Paenibacillus</taxon>
    </lineage>
</organism>
<evidence type="ECO:0000313" key="2">
    <source>
        <dbReference type="Proteomes" id="UP000596857"/>
    </source>
</evidence>
<dbReference type="EMBL" id="WHOB01000037">
    <property type="protein sequence ID" value="NOU79956.1"/>
    <property type="molecule type" value="Genomic_DNA"/>
</dbReference>
<protein>
    <submittedName>
        <fullName evidence="1">DNA-binding protein</fullName>
    </submittedName>
</protein>
<evidence type="ECO:0000313" key="1">
    <source>
        <dbReference type="EMBL" id="NOU79956.1"/>
    </source>
</evidence>
<keyword evidence="2" id="KW-1185">Reference proteome</keyword>
<sequence>MRPSFLKSLNLDVIVEMIEMACRLEKWDKVVETSEILYECVQYLYQEQQYRKAKSSPLLRIGLGHPLVYYYGFSYLTRGMAYLKMENYEEARVYIDKYAEMGWLEDLGEDGLEVVEEFRFLAQANGYALELISGQVEVLNSYTAFLRENPEEVLPGLDVILQATLRYGLDVDELLKMFAEQTAEFSTYEDDENLEHCYSFSHHLALYHKRAGRMMDAMEQIVQAVKLAYRSGNDSHATRSLALFESLRDWATVEQVSEIQALIKG</sequence>
<proteinExistence type="predicted"/>
<dbReference type="GO" id="GO:0003677">
    <property type="term" value="F:DNA binding"/>
    <property type="evidence" value="ECO:0007669"/>
    <property type="project" value="UniProtKB-KW"/>
</dbReference>
<accession>A0ABX1YIH5</accession>
<dbReference type="Proteomes" id="UP000596857">
    <property type="component" value="Unassembled WGS sequence"/>
</dbReference>
<dbReference type="SUPFAM" id="SSF81901">
    <property type="entry name" value="HCP-like"/>
    <property type="match status" value="1"/>
</dbReference>
<name>A0ABX1YIH5_9BACL</name>
<reference evidence="1 2" key="1">
    <citation type="submission" date="2019-10" db="EMBL/GenBank/DDBJ databases">
        <title>Description of Paenibacillus terricola sp. nov.</title>
        <authorList>
            <person name="Carlier A."/>
            <person name="Qi S."/>
        </authorList>
    </citation>
    <scope>NUCLEOTIDE SEQUENCE [LARGE SCALE GENOMIC DNA]</scope>
    <source>
        <strain evidence="1 2">LMG 31459</strain>
    </source>
</reference>
<keyword evidence="1" id="KW-0238">DNA-binding</keyword>
<dbReference type="RefSeq" id="WP_171717733.1">
    <property type="nucleotide sequence ID" value="NZ_WHOB01000037.1"/>
</dbReference>
<comment type="caution">
    <text evidence="1">The sequence shown here is derived from an EMBL/GenBank/DDBJ whole genome shotgun (WGS) entry which is preliminary data.</text>
</comment>